<comment type="caution">
    <text evidence="1">The sequence shown here is derived from an EMBL/GenBank/DDBJ whole genome shotgun (WGS) entry which is preliminary data.</text>
</comment>
<evidence type="ECO:0000313" key="1">
    <source>
        <dbReference type="EMBL" id="CAJ2642515.1"/>
    </source>
</evidence>
<name>A0ACB0JE39_TRIPR</name>
<proteinExistence type="predicted"/>
<reference evidence="1" key="1">
    <citation type="submission" date="2023-10" db="EMBL/GenBank/DDBJ databases">
        <authorList>
            <person name="Rodriguez Cubillos JULIANA M."/>
            <person name="De Vega J."/>
        </authorList>
    </citation>
    <scope>NUCLEOTIDE SEQUENCE</scope>
</reference>
<gene>
    <name evidence="1" type="ORF">MILVUS5_LOCUS11987</name>
</gene>
<organism evidence="1 2">
    <name type="scientific">Trifolium pratense</name>
    <name type="common">Red clover</name>
    <dbReference type="NCBI Taxonomy" id="57577"/>
    <lineage>
        <taxon>Eukaryota</taxon>
        <taxon>Viridiplantae</taxon>
        <taxon>Streptophyta</taxon>
        <taxon>Embryophyta</taxon>
        <taxon>Tracheophyta</taxon>
        <taxon>Spermatophyta</taxon>
        <taxon>Magnoliopsida</taxon>
        <taxon>eudicotyledons</taxon>
        <taxon>Gunneridae</taxon>
        <taxon>Pentapetalae</taxon>
        <taxon>rosids</taxon>
        <taxon>fabids</taxon>
        <taxon>Fabales</taxon>
        <taxon>Fabaceae</taxon>
        <taxon>Papilionoideae</taxon>
        <taxon>50 kb inversion clade</taxon>
        <taxon>NPAAA clade</taxon>
        <taxon>Hologalegina</taxon>
        <taxon>IRL clade</taxon>
        <taxon>Trifolieae</taxon>
        <taxon>Trifolium</taxon>
    </lineage>
</organism>
<protein>
    <submittedName>
        <fullName evidence="1">Uncharacterized protein</fullName>
    </submittedName>
</protein>
<evidence type="ECO:0000313" key="2">
    <source>
        <dbReference type="Proteomes" id="UP001177021"/>
    </source>
</evidence>
<sequence length="206" mass="23338">MGFGVVLLEIACGKKAIHHHELKGELSLVEWVWELYGLRNITAAITHQRPSIKKVIKVLNFETPLPILPQNMPFLEAARKAEEDRKVEEEKIVQETQRIREESKRINRLEAERLEAERLVLETPVLADLEKFFVPSAEFVGSSSDKGKAPMDLVMEDKLRVLEDAIGTQRSDHQQLAGKVDNLDTKVDGLHVKFDKILALLSSSKP</sequence>
<dbReference type="EMBL" id="CASHSV030000034">
    <property type="protein sequence ID" value="CAJ2642515.1"/>
    <property type="molecule type" value="Genomic_DNA"/>
</dbReference>
<accession>A0ACB0JE39</accession>
<keyword evidence="2" id="KW-1185">Reference proteome</keyword>
<dbReference type="Proteomes" id="UP001177021">
    <property type="component" value="Unassembled WGS sequence"/>
</dbReference>